<dbReference type="EMBL" id="LR796975">
    <property type="protein sequence ID" value="CAB4178952.1"/>
    <property type="molecule type" value="Genomic_DNA"/>
</dbReference>
<gene>
    <name evidence="4" type="ORF">UFOVP1026_16</name>
    <name evidence="5" type="ORF">UFOVP1629_3</name>
    <name evidence="1" type="ORF">UFOVP527_6</name>
    <name evidence="2" type="ORF">UFOVP855_29</name>
    <name evidence="3" type="ORF">UFOVP954_45</name>
</gene>
<evidence type="ECO:0000313" key="5">
    <source>
        <dbReference type="EMBL" id="CAB4220250.1"/>
    </source>
</evidence>
<dbReference type="EMBL" id="LR796903">
    <property type="protein sequence ID" value="CAB4173604.1"/>
    <property type="molecule type" value="Genomic_DNA"/>
</dbReference>
<organism evidence="3">
    <name type="scientific">uncultured Caudovirales phage</name>
    <dbReference type="NCBI Taxonomy" id="2100421"/>
    <lineage>
        <taxon>Viruses</taxon>
        <taxon>Duplodnaviria</taxon>
        <taxon>Heunggongvirae</taxon>
        <taxon>Uroviricota</taxon>
        <taxon>Caudoviricetes</taxon>
        <taxon>Peduoviridae</taxon>
        <taxon>Maltschvirus</taxon>
        <taxon>Maltschvirus maltsch</taxon>
    </lineage>
</organism>
<protein>
    <submittedName>
        <fullName evidence="3">Uncharacterized protein</fullName>
    </submittedName>
</protein>
<evidence type="ECO:0000313" key="1">
    <source>
        <dbReference type="EMBL" id="CAB4148414.1"/>
    </source>
</evidence>
<name>A0A6J5Q1Z1_9CAUD</name>
<evidence type="ECO:0000313" key="3">
    <source>
        <dbReference type="EMBL" id="CAB4173604.1"/>
    </source>
</evidence>
<accession>A0A6J5Q1Z1</accession>
<evidence type="ECO:0000313" key="2">
    <source>
        <dbReference type="EMBL" id="CAB4167571.1"/>
    </source>
</evidence>
<dbReference type="EMBL" id="LR796511">
    <property type="protein sequence ID" value="CAB4148414.1"/>
    <property type="molecule type" value="Genomic_DNA"/>
</dbReference>
<sequence length="60" mass="7323">MIKRFICFLMGHNIDQDSIRERFDYLFNMQSEDEDPDVAWKEGWCTKCKRYVEIKTNEKA</sequence>
<evidence type="ECO:0000313" key="4">
    <source>
        <dbReference type="EMBL" id="CAB4178952.1"/>
    </source>
</evidence>
<reference evidence="3" key="1">
    <citation type="submission" date="2020-05" db="EMBL/GenBank/DDBJ databases">
        <authorList>
            <person name="Chiriac C."/>
            <person name="Salcher M."/>
            <person name="Ghai R."/>
            <person name="Kavagutti S V."/>
        </authorList>
    </citation>
    <scope>NUCLEOTIDE SEQUENCE</scope>
</reference>
<dbReference type="EMBL" id="LR797494">
    <property type="protein sequence ID" value="CAB4220250.1"/>
    <property type="molecule type" value="Genomic_DNA"/>
</dbReference>
<proteinExistence type="predicted"/>
<dbReference type="EMBL" id="LR796809">
    <property type="protein sequence ID" value="CAB4167571.1"/>
    <property type="molecule type" value="Genomic_DNA"/>
</dbReference>